<dbReference type="Gene3D" id="3.30.9.20">
    <property type="match status" value="1"/>
</dbReference>
<evidence type="ECO:0000313" key="5">
    <source>
        <dbReference type="Proteomes" id="UP001404845"/>
    </source>
</evidence>
<dbReference type="EMBL" id="JAQYXL010000001">
    <property type="protein sequence ID" value="MEN3227396.1"/>
    <property type="molecule type" value="Genomic_DNA"/>
</dbReference>
<evidence type="ECO:0000313" key="4">
    <source>
        <dbReference type="EMBL" id="MEN3227396.1"/>
    </source>
</evidence>
<keyword evidence="5" id="KW-1185">Reference proteome</keyword>
<dbReference type="RefSeq" id="WP_183668268.1">
    <property type="nucleotide sequence ID" value="NZ_JACHOS010000009.1"/>
</dbReference>
<protein>
    <submittedName>
        <fullName evidence="4">FAD-dependent monooxygenase</fullName>
    </submittedName>
</protein>
<accession>A0ABU9Z8B9</accession>
<dbReference type="Pfam" id="PF01494">
    <property type="entry name" value="FAD_binding_3"/>
    <property type="match status" value="1"/>
</dbReference>
<evidence type="ECO:0000256" key="1">
    <source>
        <dbReference type="ARBA" id="ARBA00023002"/>
    </source>
</evidence>
<dbReference type="InterPro" id="IPR036188">
    <property type="entry name" value="FAD/NAD-bd_sf"/>
</dbReference>
<dbReference type="InterPro" id="IPR002938">
    <property type="entry name" value="FAD-bd"/>
</dbReference>
<dbReference type="Proteomes" id="UP001404845">
    <property type="component" value="Unassembled WGS sequence"/>
</dbReference>
<dbReference type="PANTHER" id="PTHR43476:SF4">
    <property type="entry name" value="BLR0106 PROTEIN"/>
    <property type="match status" value="1"/>
</dbReference>
<dbReference type="PANTHER" id="PTHR43476">
    <property type="entry name" value="3-(3-HYDROXY-PHENYL)PROPIONATE/3-HYDROXYCINNAMIC ACID HYDROXYLASE"/>
    <property type="match status" value="1"/>
</dbReference>
<feature type="domain" description="FAD-binding" evidence="3">
    <location>
        <begin position="127"/>
        <end position="321"/>
    </location>
</feature>
<dbReference type="SUPFAM" id="SSF51905">
    <property type="entry name" value="FAD/NAD(P)-binding domain"/>
    <property type="match status" value="1"/>
</dbReference>
<evidence type="ECO:0000259" key="3">
    <source>
        <dbReference type="Pfam" id="PF01494"/>
    </source>
</evidence>
<keyword evidence="4" id="KW-0503">Monooxygenase</keyword>
<evidence type="ECO:0000256" key="2">
    <source>
        <dbReference type="ARBA" id="ARBA00023027"/>
    </source>
</evidence>
<comment type="caution">
    <text evidence="4">The sequence shown here is derived from an EMBL/GenBank/DDBJ whole genome shotgun (WGS) entry which is preliminary data.</text>
</comment>
<reference evidence="4 5" key="1">
    <citation type="journal article" date="2023" name="PLoS ONE">
        <title>Complete genome assembly of Hawai'i environmental nontuberculous mycobacteria reveals unexpected co-isolation with methylobacteria.</title>
        <authorList>
            <person name="Hendrix J."/>
            <person name="Epperson L.E."/>
            <person name="Tong E.I."/>
            <person name="Chan Y.L."/>
            <person name="Hasan N.A."/>
            <person name="Dawrs S.N."/>
            <person name="Norton G.J."/>
            <person name="Virdi R."/>
            <person name="Crooks J.L."/>
            <person name="Chan E.D."/>
            <person name="Honda J.R."/>
            <person name="Strong M."/>
        </authorList>
    </citation>
    <scope>NUCLEOTIDE SEQUENCE [LARGE SCALE GENOMIC DNA]</scope>
    <source>
        <strain evidence="4 5">NJH_HI01</strain>
    </source>
</reference>
<keyword evidence="2" id="KW-0520">NAD</keyword>
<proteinExistence type="predicted"/>
<keyword evidence="1" id="KW-0560">Oxidoreductase</keyword>
<dbReference type="InterPro" id="IPR050631">
    <property type="entry name" value="PheA/TfdB_FAD_monoxygenase"/>
</dbReference>
<name>A0ABU9Z8B9_9HYPH</name>
<dbReference type="PRINTS" id="PR00420">
    <property type="entry name" value="RNGMNOXGNASE"/>
</dbReference>
<gene>
    <name evidence="4" type="ORF">PUR21_07055</name>
</gene>
<sequence length="421" mass="46593">MKISCVGAGPAGLYFAIVMKRRNPNHEIVVHERNPAGTTHGWGVVFWDDLLATLRTNDPDSARAIADQAVPWSGQVVDVEGQPPLHYGGGGYGICRRRLLQILIERALALGVDIRFESEICEPSQVADADLIVAADGVASQLRRHHADQFRPRIEAGRNKYIWLATTRQFSSFTFGFVPTHAGWVWFHAYSFKEGASTFIVECAPETWNALGLGTMVADAELRVLESIFAKHLDGHELISRDSHDNRLAWSSFRTLVNRSWHADNLVLIGDAAHTTHFTIGSGTRLAIDDAIALASALSEHDSLARALDVFELRRHRALARVQRDARLSAEWFENLPRYIRYNAPTFFTLLLARRSRLLKRIPARTYLYLRDRFTRLTDRTASPFARIGGPAHAFGSKANVGPAGPSLESPAVDAVSAGAG</sequence>
<dbReference type="GO" id="GO:0004497">
    <property type="term" value="F:monooxygenase activity"/>
    <property type="evidence" value="ECO:0007669"/>
    <property type="project" value="UniProtKB-KW"/>
</dbReference>
<dbReference type="Gene3D" id="3.50.50.60">
    <property type="entry name" value="FAD/NAD(P)-binding domain"/>
    <property type="match status" value="1"/>
</dbReference>
<organism evidence="4 5">
    <name type="scientific">Methylorubrum rhodesianum</name>
    <dbReference type="NCBI Taxonomy" id="29427"/>
    <lineage>
        <taxon>Bacteria</taxon>
        <taxon>Pseudomonadati</taxon>
        <taxon>Pseudomonadota</taxon>
        <taxon>Alphaproteobacteria</taxon>
        <taxon>Hyphomicrobiales</taxon>
        <taxon>Methylobacteriaceae</taxon>
        <taxon>Methylorubrum</taxon>
    </lineage>
</organism>